<dbReference type="Pfam" id="PF13707">
    <property type="entry name" value="RloB"/>
    <property type="match status" value="1"/>
</dbReference>
<accession>A0A6N7PT22</accession>
<protein>
    <submittedName>
        <fullName evidence="1">RloB domain-containing protein</fullName>
    </submittedName>
</protein>
<organism evidence="1 2">
    <name type="scientific">Polyangium spumosum</name>
    <dbReference type="NCBI Taxonomy" id="889282"/>
    <lineage>
        <taxon>Bacteria</taxon>
        <taxon>Pseudomonadati</taxon>
        <taxon>Myxococcota</taxon>
        <taxon>Polyangia</taxon>
        <taxon>Polyangiales</taxon>
        <taxon>Polyangiaceae</taxon>
        <taxon>Polyangium</taxon>
    </lineage>
</organism>
<name>A0A6N7PT22_9BACT</name>
<dbReference type="RefSeq" id="WP_206079537.1">
    <property type="nucleotide sequence ID" value="NZ_WJIE01000007.1"/>
</dbReference>
<gene>
    <name evidence="1" type="ORF">GF068_24565</name>
</gene>
<comment type="caution">
    <text evidence="1">The sequence shown here is derived from an EMBL/GenBank/DDBJ whole genome shotgun (WGS) entry which is preliminary data.</text>
</comment>
<proteinExistence type="predicted"/>
<sequence length="203" mass="23206">MTRDGTRGGVRPRIVGGRKPLASFFIVCEGTKTEPQYFEGFRLPSISVKVVGTGRNTRSLVEEAIRRREEGYDHYWCVFDRDSFPAQNFNTALEKARRAGFQVAYSNEAFEIWYLLHFEYYTSATSRDLYADKLSQRLGRPYKKNDETIFMSLRDRLPDAIKNARNLLTSYGANHNPEKDNPCTTVHLLVEQLMAAKGAPTPP</sequence>
<evidence type="ECO:0000313" key="2">
    <source>
        <dbReference type="Proteomes" id="UP000440224"/>
    </source>
</evidence>
<dbReference type="InterPro" id="IPR025591">
    <property type="entry name" value="RloB"/>
</dbReference>
<dbReference type="EMBL" id="WJIE01000007">
    <property type="protein sequence ID" value="MRG95069.1"/>
    <property type="molecule type" value="Genomic_DNA"/>
</dbReference>
<keyword evidence="2" id="KW-1185">Reference proteome</keyword>
<evidence type="ECO:0000313" key="1">
    <source>
        <dbReference type="EMBL" id="MRG95069.1"/>
    </source>
</evidence>
<dbReference type="Proteomes" id="UP000440224">
    <property type="component" value="Unassembled WGS sequence"/>
</dbReference>
<dbReference type="AlphaFoldDB" id="A0A6N7PT22"/>
<reference evidence="1 2" key="1">
    <citation type="submission" date="2019-10" db="EMBL/GenBank/DDBJ databases">
        <title>A soil myxobacterium in the family Polyangiaceae.</title>
        <authorList>
            <person name="Li Y."/>
            <person name="Wang J."/>
        </authorList>
    </citation>
    <scope>NUCLEOTIDE SEQUENCE [LARGE SCALE GENOMIC DNA]</scope>
    <source>
        <strain evidence="1 2">DSM 14734</strain>
    </source>
</reference>